<proteinExistence type="predicted"/>
<feature type="compositionally biased region" description="Polar residues" evidence="1">
    <location>
        <begin position="52"/>
        <end position="69"/>
    </location>
</feature>
<accession>A0A9N7YJU0</accession>
<keyword evidence="3" id="KW-1185">Reference proteome</keyword>
<evidence type="ECO:0000256" key="1">
    <source>
        <dbReference type="SAM" id="MobiDB-lite"/>
    </source>
</evidence>
<evidence type="ECO:0000313" key="3">
    <source>
        <dbReference type="Proteomes" id="UP001153269"/>
    </source>
</evidence>
<gene>
    <name evidence="2" type="ORF">PLEPLA_LOCUS16219</name>
</gene>
<protein>
    <submittedName>
        <fullName evidence="2">Uncharacterized protein</fullName>
    </submittedName>
</protein>
<name>A0A9N7YJU0_PLEPL</name>
<dbReference type="AlphaFoldDB" id="A0A9N7YJU0"/>
<sequence length="94" mass="10513">MEVPGDFPVRRPHRGHRRDELALCGRHVGRRLCGQMNPIIDPNTRSLVKPPSGQTNFRSHVSQTPSVNTTNRVALNSRSVPVNRTESGGFRLMT</sequence>
<evidence type="ECO:0000313" key="2">
    <source>
        <dbReference type="EMBL" id="CAB1428253.1"/>
    </source>
</evidence>
<comment type="caution">
    <text evidence="2">The sequence shown here is derived from an EMBL/GenBank/DDBJ whole genome shotgun (WGS) entry which is preliminary data.</text>
</comment>
<dbReference type="EMBL" id="CADEAL010001035">
    <property type="protein sequence ID" value="CAB1428253.1"/>
    <property type="molecule type" value="Genomic_DNA"/>
</dbReference>
<organism evidence="2 3">
    <name type="scientific">Pleuronectes platessa</name>
    <name type="common">European plaice</name>
    <dbReference type="NCBI Taxonomy" id="8262"/>
    <lineage>
        <taxon>Eukaryota</taxon>
        <taxon>Metazoa</taxon>
        <taxon>Chordata</taxon>
        <taxon>Craniata</taxon>
        <taxon>Vertebrata</taxon>
        <taxon>Euteleostomi</taxon>
        <taxon>Actinopterygii</taxon>
        <taxon>Neopterygii</taxon>
        <taxon>Teleostei</taxon>
        <taxon>Neoteleostei</taxon>
        <taxon>Acanthomorphata</taxon>
        <taxon>Carangaria</taxon>
        <taxon>Pleuronectiformes</taxon>
        <taxon>Pleuronectoidei</taxon>
        <taxon>Pleuronectidae</taxon>
        <taxon>Pleuronectes</taxon>
    </lineage>
</organism>
<feature type="region of interest" description="Disordered" evidence="1">
    <location>
        <begin position="41"/>
        <end position="69"/>
    </location>
</feature>
<dbReference type="Proteomes" id="UP001153269">
    <property type="component" value="Unassembled WGS sequence"/>
</dbReference>
<reference evidence="2" key="1">
    <citation type="submission" date="2020-03" db="EMBL/GenBank/DDBJ databases">
        <authorList>
            <person name="Weist P."/>
        </authorList>
    </citation>
    <scope>NUCLEOTIDE SEQUENCE</scope>
</reference>